<dbReference type="RefSeq" id="WP_221465513.1">
    <property type="nucleotide sequence ID" value="NZ_BAABEK010000001.1"/>
</dbReference>
<dbReference type="EMBL" id="JACHJU010000001">
    <property type="protein sequence ID" value="MBB4940304.1"/>
    <property type="molecule type" value="Genomic_DNA"/>
</dbReference>
<organism evidence="1 2">
    <name type="scientific">Streptosporangium album</name>
    <dbReference type="NCBI Taxonomy" id="47479"/>
    <lineage>
        <taxon>Bacteria</taxon>
        <taxon>Bacillati</taxon>
        <taxon>Actinomycetota</taxon>
        <taxon>Actinomycetes</taxon>
        <taxon>Streptosporangiales</taxon>
        <taxon>Streptosporangiaceae</taxon>
        <taxon>Streptosporangium</taxon>
    </lineage>
</organism>
<proteinExistence type="predicted"/>
<sequence>MKSPLHEVTGVIEAPADRVADLLLAARPGPIGPDNLWLLNGSHQGNLSGGPERFTAHFAGHTMTVEVRKNLLALQGGWWYRGEYLIEPHPLGTRLVHRVFNVAQRGRWGVPLANRFFIGFRAGLRKNTGDLLDRVGEQLGCAAHLE</sequence>
<evidence type="ECO:0000313" key="1">
    <source>
        <dbReference type="EMBL" id="MBB4940304.1"/>
    </source>
</evidence>
<comment type="caution">
    <text evidence="1">The sequence shown here is derived from an EMBL/GenBank/DDBJ whole genome shotgun (WGS) entry which is preliminary data.</text>
</comment>
<evidence type="ECO:0000313" key="2">
    <source>
        <dbReference type="Proteomes" id="UP000534286"/>
    </source>
</evidence>
<name>A0A7W7WBK5_9ACTN</name>
<evidence type="ECO:0008006" key="3">
    <source>
        <dbReference type="Google" id="ProtNLM"/>
    </source>
</evidence>
<dbReference type="Proteomes" id="UP000534286">
    <property type="component" value="Unassembled WGS sequence"/>
</dbReference>
<accession>A0A7W7WBK5</accession>
<keyword evidence="2" id="KW-1185">Reference proteome</keyword>
<dbReference type="AlphaFoldDB" id="A0A7W7WBK5"/>
<gene>
    <name evidence="1" type="ORF">FHR32_004609</name>
</gene>
<reference evidence="1 2" key="1">
    <citation type="submission" date="2020-08" db="EMBL/GenBank/DDBJ databases">
        <title>Sequencing the genomes of 1000 actinobacteria strains.</title>
        <authorList>
            <person name="Klenk H.-P."/>
        </authorList>
    </citation>
    <scope>NUCLEOTIDE SEQUENCE [LARGE SCALE GENOMIC DNA]</scope>
    <source>
        <strain evidence="1 2">DSM 43023</strain>
    </source>
</reference>
<protein>
    <recommendedName>
        <fullName evidence="3">Polyketide cyclase / dehydrase and lipid transport</fullName>
    </recommendedName>
</protein>